<evidence type="ECO:0000313" key="3">
    <source>
        <dbReference type="Proteomes" id="UP001169764"/>
    </source>
</evidence>
<feature type="region of interest" description="Disordered" evidence="1">
    <location>
        <begin position="57"/>
        <end position="76"/>
    </location>
</feature>
<proteinExistence type="predicted"/>
<evidence type="ECO:0000256" key="1">
    <source>
        <dbReference type="SAM" id="MobiDB-lite"/>
    </source>
</evidence>
<gene>
    <name evidence="2" type="ORF">Q4F19_11365</name>
</gene>
<comment type="caution">
    <text evidence="2">The sequence shown here is derived from an EMBL/GenBank/DDBJ whole genome shotgun (WGS) entry which is preliminary data.</text>
</comment>
<evidence type="ECO:0000313" key="2">
    <source>
        <dbReference type="EMBL" id="MDO6414980.1"/>
    </source>
</evidence>
<dbReference type="RefSeq" id="WP_303542626.1">
    <property type="nucleotide sequence ID" value="NZ_JAUOTP010000004.1"/>
</dbReference>
<reference evidence="2" key="1">
    <citation type="submission" date="2023-07" db="EMBL/GenBank/DDBJ databases">
        <authorList>
            <person name="Kim M."/>
        </authorList>
    </citation>
    <scope>NUCLEOTIDE SEQUENCE</scope>
    <source>
        <strain evidence="2">BIUV-7</strain>
    </source>
</reference>
<accession>A0ABT8Y9H3</accession>
<name>A0ABT8Y9H3_9SPHN</name>
<dbReference type="EMBL" id="JAUOTP010000004">
    <property type="protein sequence ID" value="MDO6414980.1"/>
    <property type="molecule type" value="Genomic_DNA"/>
</dbReference>
<protein>
    <submittedName>
        <fullName evidence="2">Uncharacterized protein</fullName>
    </submittedName>
</protein>
<dbReference type="Proteomes" id="UP001169764">
    <property type="component" value="Unassembled WGS sequence"/>
</dbReference>
<keyword evidence="3" id="KW-1185">Reference proteome</keyword>
<organism evidence="2 3">
    <name type="scientific">Sphingomonas natans</name>
    <dbReference type="NCBI Taxonomy" id="3063330"/>
    <lineage>
        <taxon>Bacteria</taxon>
        <taxon>Pseudomonadati</taxon>
        <taxon>Pseudomonadota</taxon>
        <taxon>Alphaproteobacteria</taxon>
        <taxon>Sphingomonadales</taxon>
        <taxon>Sphingomonadaceae</taxon>
        <taxon>Sphingomonas</taxon>
    </lineage>
</organism>
<sequence length="76" mass="8343">MADYRIYRLNRENRVIGGTDFAAESDELAVAEGIRLDHAAMVEIWCGRRLVARVDPETARASSSGEVRPTQPPAAS</sequence>